<reference evidence="2" key="1">
    <citation type="submission" date="2015-07" db="EMBL/GenBank/DDBJ databases">
        <title>Transcriptome Assembly of Anthurium amnicola.</title>
        <authorList>
            <person name="Suzuki J."/>
        </authorList>
    </citation>
    <scope>NUCLEOTIDE SEQUENCE</scope>
</reference>
<sequence>PNRGPLVDGGRSRTRAVPHHRRRRGAHRALWNPPAALPPVPPQSLPTAGLAGLCSGRHSHRARSPSPHHRRLPRSPDPEPKLEPPQDPPQTLKSAPANGQIRYRSPSAAELDGQIPSPADREAKMKRARQETLPDEIQRYRDVMLVASVP</sequence>
<name>A0A1D1YIR2_9ARAE</name>
<feature type="compositionally biased region" description="Basic and acidic residues" evidence="1">
    <location>
        <begin position="119"/>
        <end position="134"/>
    </location>
</feature>
<feature type="compositionally biased region" description="Basic residues" evidence="1">
    <location>
        <begin position="12"/>
        <end position="27"/>
    </location>
</feature>
<protein>
    <submittedName>
        <fullName evidence="2">Uncharacterized protein</fullName>
    </submittedName>
</protein>
<feature type="compositionally biased region" description="Basic and acidic residues" evidence="1">
    <location>
        <begin position="74"/>
        <end position="84"/>
    </location>
</feature>
<accession>A0A1D1YIR2</accession>
<evidence type="ECO:0000313" key="2">
    <source>
        <dbReference type="EMBL" id="JAT54519.1"/>
    </source>
</evidence>
<feature type="non-terminal residue" evidence="2">
    <location>
        <position position="1"/>
    </location>
</feature>
<feature type="non-terminal residue" evidence="2">
    <location>
        <position position="150"/>
    </location>
</feature>
<dbReference type="EMBL" id="GDJX01013417">
    <property type="protein sequence ID" value="JAT54519.1"/>
    <property type="molecule type" value="Transcribed_RNA"/>
</dbReference>
<dbReference type="AlphaFoldDB" id="A0A1D1YIR2"/>
<feature type="compositionally biased region" description="Pro residues" evidence="1">
    <location>
        <begin position="35"/>
        <end position="44"/>
    </location>
</feature>
<feature type="region of interest" description="Disordered" evidence="1">
    <location>
        <begin position="1"/>
        <end position="134"/>
    </location>
</feature>
<evidence type="ECO:0000256" key="1">
    <source>
        <dbReference type="SAM" id="MobiDB-lite"/>
    </source>
</evidence>
<feature type="compositionally biased region" description="Basic residues" evidence="1">
    <location>
        <begin position="57"/>
        <end position="73"/>
    </location>
</feature>
<gene>
    <name evidence="2" type="ORF">g.104957</name>
</gene>
<organism evidence="2">
    <name type="scientific">Anthurium amnicola</name>
    <dbReference type="NCBI Taxonomy" id="1678845"/>
    <lineage>
        <taxon>Eukaryota</taxon>
        <taxon>Viridiplantae</taxon>
        <taxon>Streptophyta</taxon>
        <taxon>Embryophyta</taxon>
        <taxon>Tracheophyta</taxon>
        <taxon>Spermatophyta</taxon>
        <taxon>Magnoliopsida</taxon>
        <taxon>Liliopsida</taxon>
        <taxon>Araceae</taxon>
        <taxon>Pothoideae</taxon>
        <taxon>Potheae</taxon>
        <taxon>Anthurium</taxon>
    </lineage>
</organism>
<proteinExistence type="predicted"/>